<reference evidence="2 3" key="1">
    <citation type="submission" date="2015-07" db="EMBL/GenBank/DDBJ databases">
        <title>The genome of Melipona quadrifasciata.</title>
        <authorList>
            <person name="Pan H."/>
            <person name="Kapheim K."/>
        </authorList>
    </citation>
    <scope>NUCLEOTIDE SEQUENCE [LARGE SCALE GENOMIC DNA]</scope>
    <source>
        <strain evidence="2">0111107301</strain>
        <tissue evidence="2">Whole body</tissue>
    </source>
</reference>
<keyword evidence="3" id="KW-1185">Reference proteome</keyword>
<evidence type="ECO:0000313" key="2">
    <source>
        <dbReference type="EMBL" id="KOX77225.1"/>
    </source>
</evidence>
<feature type="compositionally biased region" description="Basic and acidic residues" evidence="1">
    <location>
        <begin position="263"/>
        <end position="282"/>
    </location>
</feature>
<sequence>MVEDKNRDGLSSAHVLLRPKSSRCGGTRLQYQGSPLSLTLAKNIRGVTEMDSFSRLILCIMHNDGSKFLSKCGTMANFKESTATFEDIGKQNSIGVGNFRSNLSHKRESGNEEDQAFWSTNVNRRHATSEPADHSFGRVELSVKMSKHKVAVSTHASALKLKNFKRTIRAESASGTFKAKIGLRQRASWLAPRSHIDTFAPIKGQSPSTRDIHSAINHSVSQFESRRGDTSYSSRDNCIHSNVRLKKPTTGILNISPTAVKGQKREPQRSGQHSSRDTLELRKRIRLEGNVTGEAVQDSIEKGRKHVICRARTSNRLELVEVLVGNMVAIQKQKEGRSWPTLNDTLERNACGSRASRREADRVLQLTTLASSRNDRACYLFEPGTGCLTFVPVNVTKLEFADGVKRFGKEFTPPSPPPIFITKRCNEAISQSGDPSRSKQEIKEPAITGKRRRLFLLSQ</sequence>
<evidence type="ECO:0000313" key="3">
    <source>
        <dbReference type="Proteomes" id="UP000053105"/>
    </source>
</evidence>
<dbReference type="AlphaFoldDB" id="A0A0M9A4S4"/>
<name>A0A0M9A4S4_9HYME</name>
<dbReference type="Proteomes" id="UP000053105">
    <property type="component" value="Unassembled WGS sequence"/>
</dbReference>
<gene>
    <name evidence="2" type="ORF">WN51_10315</name>
</gene>
<dbReference type="EMBL" id="KQ435735">
    <property type="protein sequence ID" value="KOX77225.1"/>
    <property type="molecule type" value="Genomic_DNA"/>
</dbReference>
<feature type="region of interest" description="Disordered" evidence="1">
    <location>
        <begin position="257"/>
        <end position="282"/>
    </location>
</feature>
<protein>
    <submittedName>
        <fullName evidence="2">Uncharacterized protein</fullName>
    </submittedName>
</protein>
<proteinExistence type="predicted"/>
<organism evidence="2 3">
    <name type="scientific">Melipona quadrifasciata</name>
    <dbReference type="NCBI Taxonomy" id="166423"/>
    <lineage>
        <taxon>Eukaryota</taxon>
        <taxon>Metazoa</taxon>
        <taxon>Ecdysozoa</taxon>
        <taxon>Arthropoda</taxon>
        <taxon>Hexapoda</taxon>
        <taxon>Insecta</taxon>
        <taxon>Pterygota</taxon>
        <taxon>Neoptera</taxon>
        <taxon>Endopterygota</taxon>
        <taxon>Hymenoptera</taxon>
        <taxon>Apocrita</taxon>
        <taxon>Aculeata</taxon>
        <taxon>Apoidea</taxon>
        <taxon>Anthophila</taxon>
        <taxon>Apidae</taxon>
        <taxon>Melipona</taxon>
    </lineage>
</organism>
<evidence type="ECO:0000256" key="1">
    <source>
        <dbReference type="SAM" id="MobiDB-lite"/>
    </source>
</evidence>
<accession>A0A0M9A4S4</accession>